<evidence type="ECO:0000256" key="8">
    <source>
        <dbReference type="RuleBase" id="RU366017"/>
    </source>
</evidence>
<evidence type="ECO:0000256" key="1">
    <source>
        <dbReference type="ARBA" id="ARBA00004167"/>
    </source>
</evidence>
<dbReference type="PANTHER" id="PTHR21461">
    <property type="entry name" value="GLYCOSYLTRANSFERASE FAMILY 92 PROTEIN"/>
    <property type="match status" value="1"/>
</dbReference>
<evidence type="ECO:0000256" key="2">
    <source>
        <dbReference type="ARBA" id="ARBA00007647"/>
    </source>
</evidence>
<keyword evidence="4 8" id="KW-0808">Transferase</keyword>
<proteinExistence type="inferred from homology"/>
<comment type="subcellular location">
    <subcellularLocation>
        <location evidence="1">Membrane</location>
        <topology evidence="1">Single-pass membrane protein</topology>
    </subcellularLocation>
</comment>
<keyword evidence="5 8" id="KW-0812">Transmembrane</keyword>
<dbReference type="EMBL" id="CAMAPE010000033">
    <property type="protein sequence ID" value="CAH9095326.1"/>
    <property type="molecule type" value="Genomic_DNA"/>
</dbReference>
<evidence type="ECO:0000256" key="7">
    <source>
        <dbReference type="ARBA" id="ARBA00023136"/>
    </source>
</evidence>
<evidence type="ECO:0000313" key="10">
    <source>
        <dbReference type="Proteomes" id="UP001152484"/>
    </source>
</evidence>
<evidence type="ECO:0000256" key="4">
    <source>
        <dbReference type="ARBA" id="ARBA00022679"/>
    </source>
</evidence>
<dbReference type="OrthoDB" id="2526284at2759"/>
<dbReference type="EC" id="2.4.1.-" evidence="8"/>
<gene>
    <name evidence="9" type="ORF">CEURO_LOCUS13076</name>
</gene>
<evidence type="ECO:0000256" key="5">
    <source>
        <dbReference type="ARBA" id="ARBA00022692"/>
    </source>
</evidence>
<keyword evidence="3 8" id="KW-0328">Glycosyltransferase</keyword>
<dbReference type="GO" id="GO:0005737">
    <property type="term" value="C:cytoplasm"/>
    <property type="evidence" value="ECO:0007669"/>
    <property type="project" value="TreeGrafter"/>
</dbReference>
<keyword evidence="10" id="KW-1185">Reference proteome</keyword>
<dbReference type="InterPro" id="IPR008166">
    <property type="entry name" value="Glyco_transf_92"/>
</dbReference>
<comment type="caution">
    <text evidence="9">The sequence shown here is derived from an EMBL/GenBank/DDBJ whole genome shotgun (WGS) entry which is preliminary data.</text>
</comment>
<name>A0A9P0ZA16_CUSEU</name>
<sequence length="594" mass="66904">MDSSEQRRKRKRLLRPSTPLSPLLHLLSVRSFLLFFCFLLFVYLLSFKIPITPSSFRPVLVVSSFSLLSSSSSTGVEPFRGSGRVLHPVKIEGRVLFPDHVLLLATNSGVSAEEKLECAYASGGNAVSLNISSADDYDQSRVIFRCPLPPTNHSAMVTLRRPTGVKGGFRAGNLTGAPASWSKLVYTAALDGDTAVVFVKGLNLRPDRESNPSQFSCRFWLGKRVEVWTRAITAAQEIIRCSLPSRINKSPEKALGSSVTIGMISPLRVRTGEEHNRRRVVFPSVAEISSLESASGKGRGKKRELCVCTMVWNQASALREWITYHAWLGVERWFIYDNNSDDEIKGLINHPEMRSLNVTRHVWPWIKTQEAGFSHCSLRAKQECNWVAFMDVDEFFHLPYSSARQRFRKPGFASQNALRELVMTVSSSPSLLVGEIRTVCHSYGPSGLDRPPAQGVTVGYTCRLKNPERHKSIVRPDALDTTLLNVVHHFRLRKGFQYLDLPQGVAVINHYKYQVWEVFRAKFFRRVATYVVDWKENQNEGSRDRAPGLGTEAIQPPNWRLQFCEVWDTGLRDFILANFAARSSTASLPWEIGS</sequence>
<dbReference type="GO" id="GO:0016020">
    <property type="term" value="C:membrane"/>
    <property type="evidence" value="ECO:0007669"/>
    <property type="project" value="UniProtKB-SubCell"/>
</dbReference>
<keyword evidence="6 8" id="KW-1133">Transmembrane helix</keyword>
<evidence type="ECO:0000313" key="9">
    <source>
        <dbReference type="EMBL" id="CAH9095326.1"/>
    </source>
</evidence>
<dbReference type="AlphaFoldDB" id="A0A9P0ZA16"/>
<protein>
    <recommendedName>
        <fullName evidence="8">Glycosyltransferase family 92 protein</fullName>
        <ecNumber evidence="8">2.4.1.-</ecNumber>
    </recommendedName>
</protein>
<dbReference type="GO" id="GO:0016757">
    <property type="term" value="F:glycosyltransferase activity"/>
    <property type="evidence" value="ECO:0007669"/>
    <property type="project" value="UniProtKB-UniRule"/>
</dbReference>
<dbReference type="Pfam" id="PF01697">
    <property type="entry name" value="Glyco_transf_92"/>
    <property type="match status" value="1"/>
</dbReference>
<feature type="transmembrane region" description="Helical" evidence="8">
    <location>
        <begin position="20"/>
        <end position="45"/>
    </location>
</feature>
<keyword evidence="7 8" id="KW-0472">Membrane</keyword>
<evidence type="ECO:0000256" key="6">
    <source>
        <dbReference type="ARBA" id="ARBA00022989"/>
    </source>
</evidence>
<evidence type="ECO:0000256" key="3">
    <source>
        <dbReference type="ARBA" id="ARBA00022676"/>
    </source>
</evidence>
<organism evidence="9 10">
    <name type="scientific">Cuscuta europaea</name>
    <name type="common">European dodder</name>
    <dbReference type="NCBI Taxonomy" id="41803"/>
    <lineage>
        <taxon>Eukaryota</taxon>
        <taxon>Viridiplantae</taxon>
        <taxon>Streptophyta</taxon>
        <taxon>Embryophyta</taxon>
        <taxon>Tracheophyta</taxon>
        <taxon>Spermatophyta</taxon>
        <taxon>Magnoliopsida</taxon>
        <taxon>eudicotyledons</taxon>
        <taxon>Gunneridae</taxon>
        <taxon>Pentapetalae</taxon>
        <taxon>asterids</taxon>
        <taxon>lamiids</taxon>
        <taxon>Solanales</taxon>
        <taxon>Convolvulaceae</taxon>
        <taxon>Cuscuteae</taxon>
        <taxon>Cuscuta</taxon>
        <taxon>Cuscuta subgen. Cuscuta</taxon>
    </lineage>
</organism>
<dbReference type="PANTHER" id="PTHR21461:SF16">
    <property type="entry name" value="GLYCOSYLTRANSFERASE FAMILY 92 PROTEIN RCOM_0530710"/>
    <property type="match status" value="1"/>
</dbReference>
<accession>A0A9P0ZA16</accession>
<dbReference type="Proteomes" id="UP001152484">
    <property type="component" value="Unassembled WGS sequence"/>
</dbReference>
<reference evidence="9" key="1">
    <citation type="submission" date="2022-07" db="EMBL/GenBank/DDBJ databases">
        <authorList>
            <person name="Macas J."/>
            <person name="Novak P."/>
            <person name="Neumann P."/>
        </authorList>
    </citation>
    <scope>NUCLEOTIDE SEQUENCE</scope>
</reference>
<comment type="similarity">
    <text evidence="2 8">Belongs to the glycosyltransferase 92 family.</text>
</comment>